<evidence type="ECO:0000256" key="5">
    <source>
        <dbReference type="SAM" id="SignalP"/>
    </source>
</evidence>
<organism evidence="7 8">
    <name type="scientific">Providencia stuartii (strain MRSN 2154)</name>
    <dbReference type="NCBI Taxonomy" id="1157951"/>
    <lineage>
        <taxon>Bacteria</taxon>
        <taxon>Pseudomonadati</taxon>
        <taxon>Pseudomonadota</taxon>
        <taxon>Gammaproteobacteria</taxon>
        <taxon>Enterobacterales</taxon>
        <taxon>Morganellaceae</taxon>
        <taxon>Providencia</taxon>
    </lineage>
</organism>
<dbReference type="PATRIC" id="fig|1157951.4.peg.1027"/>
<sequence>MKLNKALLVTSAITMSLFTGVANADVIDGKETGTIHFKGQFVESTCTIETNNENSSEGTVQLGTWLVSHFQKSDETTKPTKFVIALNECPDVIKKAKITFTGTADSTNSSLYKTSTEVGAGIGITHAESDTAYITPGAPAGEIELKGANNSGEKEYYARYVTTGPVKAGVANADVTVTISYNQ</sequence>
<reference evidence="8" key="2">
    <citation type="submission" date="2012-04" db="EMBL/GenBank/DDBJ databases">
        <title>Complete genome sequence of Providencia stuartii clinical isolate MRSN 2154.</title>
        <authorList>
            <person name="Clifford R.J."/>
            <person name="Hang J."/>
            <person name="Riley M.C."/>
            <person name="Onmus-Leone F."/>
            <person name="Kuschner R.A."/>
            <person name="Lesho E.P."/>
            <person name="Waterman P.E."/>
        </authorList>
    </citation>
    <scope>NUCLEOTIDE SEQUENCE [LARGE SCALE GENOMIC DNA]</scope>
    <source>
        <strain evidence="8">MRSN 2154</strain>
    </source>
</reference>
<dbReference type="AlphaFoldDB" id="A0A140NIH6"/>
<evidence type="ECO:0000313" key="7">
    <source>
        <dbReference type="EMBL" id="AFH92915.1"/>
    </source>
</evidence>
<dbReference type="GO" id="GO:0009289">
    <property type="term" value="C:pilus"/>
    <property type="evidence" value="ECO:0007669"/>
    <property type="project" value="UniProtKB-SubCell"/>
</dbReference>
<dbReference type="RefSeq" id="WP_004922584.1">
    <property type="nucleotide sequence ID" value="NC_017731.1"/>
</dbReference>
<dbReference type="KEGG" id="psi:S70_05190"/>
<keyword evidence="4" id="KW-0281">Fimbrium</keyword>
<feature type="domain" description="Fimbrial-type adhesion" evidence="6">
    <location>
        <begin position="35"/>
        <end position="181"/>
    </location>
</feature>
<dbReference type="InterPro" id="IPR036937">
    <property type="entry name" value="Adhesion_dom_fimbrial_sf"/>
</dbReference>
<dbReference type="Proteomes" id="UP000005012">
    <property type="component" value="Chromosome"/>
</dbReference>
<dbReference type="PANTHER" id="PTHR33420:SF12">
    <property type="entry name" value="FIMBRIN-LIKE PROTEIN FIMI-RELATED"/>
    <property type="match status" value="1"/>
</dbReference>
<feature type="signal peptide" evidence="5">
    <location>
        <begin position="1"/>
        <end position="24"/>
    </location>
</feature>
<dbReference type="HOGENOM" id="CLU_088965_0_2_6"/>
<evidence type="ECO:0000256" key="4">
    <source>
        <dbReference type="ARBA" id="ARBA00023263"/>
    </source>
</evidence>
<accession>A0A140NIH6</accession>
<reference evidence="7 8" key="1">
    <citation type="journal article" date="2012" name="J. Bacteriol.">
        <title>Complete Genome Sequence of Providencia stuartii Clinical Isolate MRSN 2154.</title>
        <authorList>
            <person name="Clifford R.J."/>
            <person name="Hang J."/>
            <person name="Riley M.C."/>
            <person name="Onmus-Leone F."/>
            <person name="Kuschner R.A."/>
            <person name="Lesho E.P."/>
            <person name="Waterman P.E."/>
        </authorList>
    </citation>
    <scope>NUCLEOTIDE SEQUENCE [LARGE SCALE GENOMIC DNA]</scope>
    <source>
        <strain evidence="7 8">MRSN 2154</strain>
    </source>
</reference>
<dbReference type="InterPro" id="IPR050263">
    <property type="entry name" value="Bact_Fimbrial_Adh_Pro"/>
</dbReference>
<comment type="similarity">
    <text evidence="2">Belongs to the fimbrial protein family.</text>
</comment>
<dbReference type="PANTHER" id="PTHR33420">
    <property type="entry name" value="FIMBRIAL SUBUNIT ELFA-RELATED"/>
    <property type="match status" value="1"/>
</dbReference>
<dbReference type="Pfam" id="PF00419">
    <property type="entry name" value="Fimbrial"/>
    <property type="match status" value="1"/>
</dbReference>
<dbReference type="SUPFAM" id="SSF49401">
    <property type="entry name" value="Bacterial adhesins"/>
    <property type="match status" value="1"/>
</dbReference>
<evidence type="ECO:0000256" key="2">
    <source>
        <dbReference type="ARBA" id="ARBA00006671"/>
    </source>
</evidence>
<dbReference type="InterPro" id="IPR000259">
    <property type="entry name" value="Adhesion_dom_fimbrial"/>
</dbReference>
<dbReference type="GeneID" id="93518299"/>
<dbReference type="EMBL" id="CP003488">
    <property type="protein sequence ID" value="AFH92915.1"/>
    <property type="molecule type" value="Genomic_DNA"/>
</dbReference>
<dbReference type="Gene3D" id="2.60.40.1090">
    <property type="entry name" value="Fimbrial-type adhesion domain"/>
    <property type="match status" value="1"/>
</dbReference>
<keyword evidence="3 5" id="KW-0732">Signal</keyword>
<gene>
    <name evidence="7" type="ordered locus">S70_05190</name>
</gene>
<proteinExistence type="inferred from homology"/>
<evidence type="ECO:0000259" key="6">
    <source>
        <dbReference type="Pfam" id="PF00419"/>
    </source>
</evidence>
<protein>
    <submittedName>
        <fullName evidence="7">Fimbrial protein domain-containing protein</fullName>
    </submittedName>
</protein>
<name>A0A140NIH6_PROSM</name>
<evidence type="ECO:0000313" key="8">
    <source>
        <dbReference type="Proteomes" id="UP000005012"/>
    </source>
</evidence>
<dbReference type="GO" id="GO:0043709">
    <property type="term" value="P:cell adhesion involved in single-species biofilm formation"/>
    <property type="evidence" value="ECO:0007669"/>
    <property type="project" value="TreeGrafter"/>
</dbReference>
<evidence type="ECO:0000256" key="1">
    <source>
        <dbReference type="ARBA" id="ARBA00004561"/>
    </source>
</evidence>
<dbReference type="OrthoDB" id="6624292at2"/>
<feature type="chain" id="PRO_5007303803" evidence="5">
    <location>
        <begin position="25"/>
        <end position="183"/>
    </location>
</feature>
<evidence type="ECO:0000256" key="3">
    <source>
        <dbReference type="ARBA" id="ARBA00022729"/>
    </source>
</evidence>
<comment type="subcellular location">
    <subcellularLocation>
        <location evidence="1">Fimbrium</location>
    </subcellularLocation>
</comment>
<dbReference type="InterPro" id="IPR008966">
    <property type="entry name" value="Adhesion_dom_sf"/>
</dbReference>